<evidence type="ECO:0000313" key="1">
    <source>
        <dbReference type="EMBL" id="PAB60875.1"/>
    </source>
</evidence>
<dbReference type="EMBL" id="NIBG01000001">
    <property type="protein sequence ID" value="PAB60875.1"/>
    <property type="molecule type" value="Genomic_DNA"/>
</dbReference>
<keyword evidence="2" id="KW-1185">Reference proteome</keyword>
<dbReference type="Proteomes" id="UP000216024">
    <property type="component" value="Unassembled WGS sequence"/>
</dbReference>
<proteinExistence type="predicted"/>
<dbReference type="AlphaFoldDB" id="A0A267MPN5"/>
<dbReference type="OrthoDB" id="3182597at2"/>
<protein>
    <submittedName>
        <fullName evidence="1">Uncharacterized protein</fullName>
    </submittedName>
</protein>
<reference evidence="1 2" key="1">
    <citation type="submission" date="2017-06" db="EMBL/GenBank/DDBJ databases">
        <title>Draft genome sequence of anaerobic fermentative bacterium Anaeromicrobium sediminis DY2726D isolated from West Pacific Ocean sediments.</title>
        <authorList>
            <person name="Zeng X."/>
        </authorList>
    </citation>
    <scope>NUCLEOTIDE SEQUENCE [LARGE SCALE GENOMIC DNA]</scope>
    <source>
        <strain evidence="1 2">DY2726D</strain>
    </source>
</reference>
<gene>
    <name evidence="1" type="ORF">CCE28_00125</name>
</gene>
<name>A0A267MPN5_9FIRM</name>
<evidence type="ECO:0000313" key="2">
    <source>
        <dbReference type="Proteomes" id="UP000216024"/>
    </source>
</evidence>
<comment type="caution">
    <text evidence="1">The sequence shown here is derived from an EMBL/GenBank/DDBJ whole genome shotgun (WGS) entry which is preliminary data.</text>
</comment>
<sequence>MKNQIKSNQVKVGIKLQNKLESELTTRVEMYYINLDIETNRKGYCFNIYDNKYDYKKVLVDFSEDKTLDCYINEVLSSLEYGKFAIHLANATEIFLLELLEENKIGHEFLYISEAELYTWDDSIGDSIPISEITNLNYNPENLMLEIVTFGDYKYWIDLKNKDIKMLELTHNEDTQVLKLSEEDIIHDILCNWFEEMTDKLLDCSLEEIIQGLKDELQIMIDEDCASHLEEELLVKLQNPSTEMLYDIDKKYLHKKKMFIESQKQYAKTV</sequence>
<accession>A0A267MPN5</accession>
<organism evidence="1 2">
    <name type="scientific">Anaeromicrobium sediminis</name>
    <dbReference type="NCBI Taxonomy" id="1478221"/>
    <lineage>
        <taxon>Bacteria</taxon>
        <taxon>Bacillati</taxon>
        <taxon>Bacillota</taxon>
        <taxon>Clostridia</taxon>
        <taxon>Peptostreptococcales</taxon>
        <taxon>Thermotaleaceae</taxon>
        <taxon>Anaeromicrobium</taxon>
    </lineage>
</organism>
<dbReference type="RefSeq" id="WP_095129747.1">
    <property type="nucleotide sequence ID" value="NZ_NIBG01000001.1"/>
</dbReference>